<dbReference type="Pfam" id="PF03631">
    <property type="entry name" value="Virul_fac_BrkB"/>
    <property type="match status" value="1"/>
</dbReference>
<dbReference type="RefSeq" id="WP_405146847.1">
    <property type="nucleotide sequence ID" value="NZ_CP109527.1"/>
</dbReference>
<dbReference type="PIRSF" id="PIRSF035875">
    <property type="entry name" value="RNase_BN"/>
    <property type="match status" value="1"/>
</dbReference>
<evidence type="ECO:0000256" key="2">
    <source>
        <dbReference type="ARBA" id="ARBA00022475"/>
    </source>
</evidence>
<feature type="transmembrane region" description="Helical" evidence="6">
    <location>
        <begin position="154"/>
        <end position="175"/>
    </location>
</feature>
<sequence length="318" mass="34265">MTESVAESEPVAQDWSQGPSALRWRSWWGVLRRTVAEFMEDNVTDWAAALTYYSVMSIFPGIIVLTALLGLLEPSATDSFIQTIEQLGPGPGTELLVDAIRELQGSRSLAGPLAIVGVVTALWTASGYIGAFIRASNTVYDTEEGRPIWKTLPLRVGLTAVMVLLIAVCVVGVLFTGRFAEAAGEWLGIGSVGVLIWDIVKWPVLAVLVSLGVALLYWAAPNAQQPGFRWLSPGSVLAVLVWIAASAGFTLYLANFGSYNKVYGSLAGAVAFLVWLWLSNVAVLLGAEFDAELARGRRIEQGQPPDHEPVLPPRDTPQ</sequence>
<reference evidence="7 8" key="1">
    <citation type="submission" date="2022-10" db="EMBL/GenBank/DDBJ databases">
        <title>The complete genomes of actinobacterial strains from the NBC collection.</title>
        <authorList>
            <person name="Joergensen T.S."/>
            <person name="Alvarez Arevalo M."/>
            <person name="Sterndorff E.B."/>
            <person name="Faurdal D."/>
            <person name="Vuksanovic O."/>
            <person name="Mourched A.-S."/>
            <person name="Charusanti P."/>
            <person name="Shaw S."/>
            <person name="Blin K."/>
            <person name="Weber T."/>
        </authorList>
    </citation>
    <scope>NUCLEOTIDE SEQUENCE [LARGE SCALE GENOMIC DNA]</scope>
    <source>
        <strain evidence="7 8">NBC_01413</strain>
    </source>
</reference>
<keyword evidence="5 6" id="KW-0472">Membrane</keyword>
<protein>
    <submittedName>
        <fullName evidence="7">YihY/virulence factor BrkB family protein</fullName>
    </submittedName>
</protein>
<feature type="transmembrane region" description="Helical" evidence="6">
    <location>
        <begin position="266"/>
        <end position="287"/>
    </location>
</feature>
<evidence type="ECO:0000313" key="7">
    <source>
        <dbReference type="EMBL" id="WTY34460.1"/>
    </source>
</evidence>
<dbReference type="NCBIfam" id="TIGR00765">
    <property type="entry name" value="yihY_not_rbn"/>
    <property type="match status" value="1"/>
</dbReference>
<keyword evidence="8" id="KW-1185">Reference proteome</keyword>
<dbReference type="PANTHER" id="PTHR30213:SF0">
    <property type="entry name" value="UPF0761 MEMBRANE PROTEIN YIHY"/>
    <property type="match status" value="1"/>
</dbReference>
<evidence type="ECO:0000256" key="5">
    <source>
        <dbReference type="ARBA" id="ARBA00023136"/>
    </source>
</evidence>
<keyword evidence="2" id="KW-1003">Cell membrane</keyword>
<keyword evidence="3 6" id="KW-0812">Transmembrane</keyword>
<dbReference type="EMBL" id="CP109527">
    <property type="protein sequence ID" value="WTY34460.1"/>
    <property type="molecule type" value="Genomic_DNA"/>
</dbReference>
<dbReference type="Proteomes" id="UP001621418">
    <property type="component" value="Chromosome"/>
</dbReference>
<proteinExistence type="predicted"/>
<evidence type="ECO:0000313" key="8">
    <source>
        <dbReference type="Proteomes" id="UP001621418"/>
    </source>
</evidence>
<feature type="transmembrane region" description="Helical" evidence="6">
    <location>
        <begin position="195"/>
        <end position="218"/>
    </location>
</feature>
<keyword evidence="4 6" id="KW-1133">Transmembrane helix</keyword>
<feature type="transmembrane region" description="Helical" evidence="6">
    <location>
        <begin position="113"/>
        <end position="133"/>
    </location>
</feature>
<evidence type="ECO:0000256" key="4">
    <source>
        <dbReference type="ARBA" id="ARBA00022989"/>
    </source>
</evidence>
<name>A0ABZ1N3F5_9NOCA</name>
<comment type="subcellular location">
    <subcellularLocation>
        <location evidence="1">Cell membrane</location>
        <topology evidence="1">Multi-pass membrane protein</topology>
    </subcellularLocation>
</comment>
<organism evidence="7 8">
    <name type="scientific">Nocardia salmonicida</name>
    <dbReference type="NCBI Taxonomy" id="53431"/>
    <lineage>
        <taxon>Bacteria</taxon>
        <taxon>Bacillati</taxon>
        <taxon>Actinomycetota</taxon>
        <taxon>Actinomycetes</taxon>
        <taxon>Mycobacteriales</taxon>
        <taxon>Nocardiaceae</taxon>
        <taxon>Nocardia</taxon>
    </lineage>
</organism>
<dbReference type="InterPro" id="IPR017039">
    <property type="entry name" value="Virul_fac_BrkB"/>
</dbReference>
<evidence type="ECO:0000256" key="6">
    <source>
        <dbReference type="SAM" id="Phobius"/>
    </source>
</evidence>
<accession>A0ABZ1N3F5</accession>
<evidence type="ECO:0000256" key="1">
    <source>
        <dbReference type="ARBA" id="ARBA00004651"/>
    </source>
</evidence>
<dbReference type="PANTHER" id="PTHR30213">
    <property type="entry name" value="INNER MEMBRANE PROTEIN YHJD"/>
    <property type="match status" value="1"/>
</dbReference>
<feature type="transmembrane region" description="Helical" evidence="6">
    <location>
        <begin position="50"/>
        <end position="72"/>
    </location>
</feature>
<evidence type="ECO:0000256" key="3">
    <source>
        <dbReference type="ARBA" id="ARBA00022692"/>
    </source>
</evidence>
<gene>
    <name evidence="7" type="ORF">OG308_24485</name>
</gene>
<feature type="transmembrane region" description="Helical" evidence="6">
    <location>
        <begin position="230"/>
        <end position="254"/>
    </location>
</feature>